<evidence type="ECO:0000256" key="1">
    <source>
        <dbReference type="SAM" id="Phobius"/>
    </source>
</evidence>
<evidence type="ECO:0000313" key="6">
    <source>
        <dbReference type="Proteomes" id="UP001642409"/>
    </source>
</evidence>
<reference evidence="5 6" key="2">
    <citation type="submission" date="2024-07" db="EMBL/GenBank/DDBJ databases">
        <authorList>
            <person name="Akdeniz Z."/>
        </authorList>
    </citation>
    <scope>NUCLEOTIDE SEQUENCE [LARGE SCALE GENOMIC DNA]</scope>
</reference>
<dbReference type="Proteomes" id="UP001642409">
    <property type="component" value="Unassembled WGS sequence"/>
</dbReference>
<dbReference type="AlphaFoldDB" id="A0AA86QXR4"/>
<dbReference type="EMBL" id="CAXDID020000123">
    <property type="protein sequence ID" value="CAL6032698.1"/>
    <property type="molecule type" value="Genomic_DNA"/>
</dbReference>
<dbReference type="SMART" id="SM00717">
    <property type="entry name" value="SANT"/>
    <property type="match status" value="1"/>
</dbReference>
<dbReference type="PROSITE" id="PS50090">
    <property type="entry name" value="MYB_LIKE"/>
    <property type="match status" value="1"/>
</dbReference>
<reference evidence="4" key="1">
    <citation type="submission" date="2023-06" db="EMBL/GenBank/DDBJ databases">
        <authorList>
            <person name="Kurt Z."/>
        </authorList>
    </citation>
    <scope>NUCLEOTIDE SEQUENCE</scope>
</reference>
<dbReference type="GO" id="GO:0003677">
    <property type="term" value="F:DNA binding"/>
    <property type="evidence" value="ECO:0007669"/>
    <property type="project" value="UniProtKB-KW"/>
</dbReference>
<proteinExistence type="predicted"/>
<dbReference type="InterPro" id="IPR017884">
    <property type="entry name" value="SANT_dom"/>
</dbReference>
<accession>A0AA86QXR4</accession>
<organism evidence="4">
    <name type="scientific">Hexamita inflata</name>
    <dbReference type="NCBI Taxonomy" id="28002"/>
    <lineage>
        <taxon>Eukaryota</taxon>
        <taxon>Metamonada</taxon>
        <taxon>Diplomonadida</taxon>
        <taxon>Hexamitidae</taxon>
        <taxon>Hexamitinae</taxon>
        <taxon>Hexamita</taxon>
    </lineage>
</organism>
<dbReference type="EMBL" id="CATOUU010001007">
    <property type="protein sequence ID" value="CAI9966525.1"/>
    <property type="molecule type" value="Genomic_DNA"/>
</dbReference>
<evidence type="ECO:0000259" key="2">
    <source>
        <dbReference type="PROSITE" id="PS50090"/>
    </source>
</evidence>
<keyword evidence="1" id="KW-1133">Transmembrane helix</keyword>
<evidence type="ECO:0000313" key="4">
    <source>
        <dbReference type="EMBL" id="CAI9966525.1"/>
    </source>
</evidence>
<feature type="domain" description="Myb-like" evidence="2">
    <location>
        <begin position="8"/>
        <end position="56"/>
    </location>
</feature>
<dbReference type="PROSITE" id="PS51293">
    <property type="entry name" value="SANT"/>
    <property type="match status" value="1"/>
</dbReference>
<sequence>MYNKEYKNWTELERSQLVAVVEQSKRKCGQVDWDEVAKCMPSRSRQQCKSYFMNIYYNQSILYNDLIFKHKYSLVMYILLAIIYSSKLIIQQIINHWFSVIFIQAQFLQYNNKIIIFSILKKDCDVKMVKYHTWTEQEVGLLLWCAEAESKNWDAIQQNYFPKLTKHQLQAKHSYLVQQQLKAKAKTDSFLVNGSEDVTQQTSSAQSGLERSEDLVLISQLRDILNGVASK</sequence>
<protein>
    <submittedName>
        <fullName evidence="4">Myb-like DNA-binding domain-containing protein</fullName>
    </submittedName>
    <submittedName>
        <fullName evidence="5">Myb-like_DNA-binding domain-containing protein</fullName>
    </submittedName>
</protein>
<comment type="caution">
    <text evidence="4">The sequence shown here is derived from an EMBL/GenBank/DDBJ whole genome shotgun (WGS) entry which is preliminary data.</text>
</comment>
<feature type="domain" description="SANT" evidence="3">
    <location>
        <begin position="4"/>
        <end position="60"/>
    </location>
</feature>
<gene>
    <name evidence="5" type="ORF">HINF_LOCUS34612</name>
    <name evidence="4" type="ORF">HINF_LOCUS54170</name>
</gene>
<dbReference type="Pfam" id="PF00249">
    <property type="entry name" value="Myb_DNA-binding"/>
    <property type="match status" value="1"/>
</dbReference>
<dbReference type="InterPro" id="IPR001005">
    <property type="entry name" value="SANT/Myb"/>
</dbReference>
<name>A0AA86QXR4_9EUKA</name>
<keyword evidence="6" id="KW-1185">Reference proteome</keyword>
<keyword evidence="1" id="KW-0472">Membrane</keyword>
<keyword evidence="1" id="KW-0812">Transmembrane</keyword>
<dbReference type="InterPro" id="IPR009057">
    <property type="entry name" value="Homeodomain-like_sf"/>
</dbReference>
<keyword evidence="4" id="KW-0238">DNA-binding</keyword>
<evidence type="ECO:0000313" key="5">
    <source>
        <dbReference type="EMBL" id="CAL6032698.1"/>
    </source>
</evidence>
<evidence type="ECO:0000259" key="3">
    <source>
        <dbReference type="PROSITE" id="PS51293"/>
    </source>
</evidence>
<dbReference type="SUPFAM" id="SSF46689">
    <property type="entry name" value="Homeodomain-like"/>
    <property type="match status" value="1"/>
</dbReference>
<dbReference type="CDD" id="cd00167">
    <property type="entry name" value="SANT"/>
    <property type="match status" value="1"/>
</dbReference>
<feature type="transmembrane region" description="Helical" evidence="1">
    <location>
        <begin position="74"/>
        <end position="94"/>
    </location>
</feature>
<dbReference type="Gene3D" id="1.10.10.60">
    <property type="entry name" value="Homeodomain-like"/>
    <property type="match status" value="1"/>
</dbReference>